<feature type="transmembrane region" description="Helical" evidence="1">
    <location>
        <begin position="63"/>
        <end position="84"/>
    </location>
</feature>
<keyword evidence="1" id="KW-0812">Transmembrane</keyword>
<dbReference type="EMBL" id="MG973074">
    <property type="protein sequence ID" value="AYD68688.1"/>
    <property type="molecule type" value="Genomic_DNA"/>
</dbReference>
<accession>A0A386JBY3</accession>
<dbReference type="AlphaFoldDB" id="A0A386JBY3"/>
<dbReference type="RefSeq" id="WP_021383436.1">
    <property type="nucleotide sequence ID" value="NZ_LJCL01000008.1"/>
</dbReference>
<evidence type="ECO:0000313" key="2">
    <source>
        <dbReference type="EMBL" id="AYD68688.1"/>
    </source>
</evidence>
<proteinExistence type="predicted"/>
<keyword evidence="1" id="KW-1133">Transmembrane helix</keyword>
<feature type="transmembrane region" description="Helical" evidence="1">
    <location>
        <begin position="90"/>
        <end position="108"/>
    </location>
</feature>
<protein>
    <submittedName>
        <fullName evidence="2">Uncharacterized protein</fullName>
    </submittedName>
</protein>
<name>A0A386JBY3_CLODI</name>
<organism evidence="2">
    <name type="scientific">Clostridioides difficile</name>
    <name type="common">Peptoclostridium difficile</name>
    <dbReference type="NCBI Taxonomy" id="1496"/>
    <lineage>
        <taxon>Bacteria</taxon>
        <taxon>Bacillati</taxon>
        <taxon>Bacillota</taxon>
        <taxon>Clostridia</taxon>
        <taxon>Peptostreptococcales</taxon>
        <taxon>Peptostreptococcaceae</taxon>
        <taxon>Clostridioides</taxon>
    </lineage>
</organism>
<evidence type="ECO:0000256" key="1">
    <source>
        <dbReference type="SAM" id="Phobius"/>
    </source>
</evidence>
<keyword evidence="1" id="KW-0472">Membrane</keyword>
<gene>
    <name evidence="2" type="ORF">pHSJD-312_00067</name>
</gene>
<geneLocation type="plasmid" evidence="2">
    <name>pHSJD-312</name>
</geneLocation>
<sequence>MSYIYEPRDDYEKKILKEYDKLNKRKYEDKYRNFDVSQLYRDITSEDVFIRICMRERNLKRKIVFIIITIISILMYLFLSINVYHASNSPLQYLFVFGIVLFTCLLYLKIREINIKYKHYDLIDFSALNVLEDIKNTRCTEIKKEFFEDL</sequence>
<reference evidence="2" key="1">
    <citation type="journal article" date="2018" name="Sci. Rep.">
        <title>Novel Clade C-I Clostridium difficile strains escape diagnostic tests, differ in pathogenicity potential and carry toxins on extrachromosomal elements.</title>
        <authorList>
            <person name="Ramirez-Vargas G."/>
            <person name="Lopez-Urena D."/>
            <person name="Badilla A."/>
            <person name="Orozco-Aguilar J."/>
            <person name="Murillo T."/>
            <person name="Rojas P."/>
            <person name="Riedel T."/>
            <person name="Overmann J."/>
            <person name="Gonzalez G."/>
            <person name="Chaves-Olarte E."/>
            <person name="Quesada-Gomez C."/>
            <person name="Rodriguez C."/>
        </authorList>
    </citation>
    <scope>NUCLEOTIDE SEQUENCE</scope>
    <source>
        <strain evidence="2">HSJD-312</strain>
        <plasmid evidence="2">pHSJD-312</plasmid>
    </source>
</reference>
<keyword evidence="2" id="KW-0614">Plasmid</keyword>